<dbReference type="EMBL" id="FOEF01000003">
    <property type="protein sequence ID" value="SEO97524.1"/>
    <property type="molecule type" value="Genomic_DNA"/>
</dbReference>
<organism evidence="1 2">
    <name type="scientific">Amycolatopsis saalfeldensis</name>
    <dbReference type="NCBI Taxonomy" id="394193"/>
    <lineage>
        <taxon>Bacteria</taxon>
        <taxon>Bacillati</taxon>
        <taxon>Actinomycetota</taxon>
        <taxon>Actinomycetes</taxon>
        <taxon>Pseudonocardiales</taxon>
        <taxon>Pseudonocardiaceae</taxon>
        <taxon>Amycolatopsis</taxon>
    </lineage>
</organism>
<keyword evidence="2" id="KW-1185">Reference proteome</keyword>
<proteinExistence type="predicted"/>
<protein>
    <recommendedName>
        <fullName evidence="3">Excreted virulence factor EspC, type VII ESX diderm</fullName>
    </recommendedName>
</protein>
<evidence type="ECO:0000313" key="2">
    <source>
        <dbReference type="Proteomes" id="UP000198582"/>
    </source>
</evidence>
<dbReference type="Proteomes" id="UP000198582">
    <property type="component" value="Unassembled WGS sequence"/>
</dbReference>
<reference evidence="1 2" key="1">
    <citation type="submission" date="2016-10" db="EMBL/GenBank/DDBJ databases">
        <authorList>
            <person name="de Groot N.N."/>
        </authorList>
    </citation>
    <scope>NUCLEOTIDE SEQUENCE [LARGE SCALE GENOMIC DNA]</scope>
    <source>
        <strain evidence="1 2">DSM 44993</strain>
    </source>
</reference>
<name>A0A1H8U3U5_9PSEU</name>
<dbReference type="RefSeq" id="WP_091614813.1">
    <property type="nucleotide sequence ID" value="NZ_FOEF01000003.1"/>
</dbReference>
<accession>A0A1H8U3U5</accession>
<evidence type="ECO:0008006" key="3">
    <source>
        <dbReference type="Google" id="ProtNLM"/>
    </source>
</evidence>
<evidence type="ECO:0000313" key="1">
    <source>
        <dbReference type="EMBL" id="SEO97524.1"/>
    </source>
</evidence>
<dbReference type="OrthoDB" id="3625024at2"/>
<dbReference type="AlphaFoldDB" id="A0A1H8U3U5"/>
<gene>
    <name evidence="1" type="ORF">SAMN04489732_10343</name>
</gene>
<sequence>MAGNGFSVIPDELHKFSGYLTGTTAPAVKEAASGVHGANGFDNQAFGILLAQILAVPARIAMGVVAGNLDKISDDVNATADATKKAADAYTNQDEAASKGLGTFKAELKQ</sequence>
<dbReference type="STRING" id="394193.SAMN04489732_10343"/>